<sequence>MFEEGKEGALKDEDGNCYMDPKYKMFLNNLREDGRCFLLDISGTVHIKYKGENNTLSDGNGINWATPREEDRRESTIPRAKDRMGGGFSLDSESYQFSLNRQKLNDIAADILAKKGKRPKSQNVGGESLPHATKFATNSAVCTLFSYNFS</sequence>
<evidence type="ECO:0000313" key="2">
    <source>
        <dbReference type="EMBL" id="SPD32154.1"/>
    </source>
</evidence>
<gene>
    <name evidence="2" type="ORF">FSB_LOCUS60036</name>
</gene>
<organism evidence="2">
    <name type="scientific">Fagus sylvatica</name>
    <name type="common">Beechnut</name>
    <dbReference type="NCBI Taxonomy" id="28930"/>
    <lineage>
        <taxon>Eukaryota</taxon>
        <taxon>Viridiplantae</taxon>
        <taxon>Streptophyta</taxon>
        <taxon>Embryophyta</taxon>
        <taxon>Tracheophyta</taxon>
        <taxon>Spermatophyta</taxon>
        <taxon>Magnoliopsida</taxon>
        <taxon>eudicotyledons</taxon>
        <taxon>Gunneridae</taxon>
        <taxon>Pentapetalae</taxon>
        <taxon>rosids</taxon>
        <taxon>fabids</taxon>
        <taxon>Fagales</taxon>
        <taxon>Fagaceae</taxon>
        <taxon>Fagus</taxon>
    </lineage>
</organism>
<evidence type="ECO:0000256" key="1">
    <source>
        <dbReference type="SAM" id="MobiDB-lite"/>
    </source>
</evidence>
<feature type="compositionally biased region" description="Basic and acidic residues" evidence="1">
    <location>
        <begin position="67"/>
        <end position="84"/>
    </location>
</feature>
<protein>
    <submittedName>
        <fullName evidence="2">Uncharacterized protein</fullName>
    </submittedName>
</protein>
<accession>A0A2N9J6C7</accession>
<name>A0A2N9J6C7_FAGSY</name>
<proteinExistence type="predicted"/>
<dbReference type="AlphaFoldDB" id="A0A2N9J6C7"/>
<feature type="region of interest" description="Disordered" evidence="1">
    <location>
        <begin position="60"/>
        <end position="87"/>
    </location>
</feature>
<reference evidence="2" key="1">
    <citation type="submission" date="2018-02" db="EMBL/GenBank/DDBJ databases">
        <authorList>
            <person name="Cohen D.B."/>
            <person name="Kent A.D."/>
        </authorList>
    </citation>
    <scope>NUCLEOTIDE SEQUENCE</scope>
</reference>
<dbReference type="EMBL" id="OIVN01006391">
    <property type="protein sequence ID" value="SPD32154.1"/>
    <property type="molecule type" value="Genomic_DNA"/>
</dbReference>